<accession>A0A9P6IJL0</accession>
<keyword evidence="5" id="KW-0694">RNA-binding</keyword>
<dbReference type="PANTHER" id="PTHR12860">
    <property type="entry name" value="SIGNAL RECOGNITION PARTICLE 68 KDA PROTEIN"/>
    <property type="match status" value="1"/>
</dbReference>
<dbReference type="OrthoDB" id="2408256at2759"/>
<dbReference type="GO" id="GO:0005730">
    <property type="term" value="C:nucleolus"/>
    <property type="evidence" value="ECO:0007669"/>
    <property type="project" value="UniProtKB-SubCell"/>
</dbReference>
<dbReference type="Proteomes" id="UP000749646">
    <property type="component" value="Unassembled WGS sequence"/>
</dbReference>
<dbReference type="InterPro" id="IPR026258">
    <property type="entry name" value="SRP68"/>
</dbReference>
<dbReference type="GO" id="GO:0005786">
    <property type="term" value="C:signal recognition particle, endoplasmic reticulum targeting"/>
    <property type="evidence" value="ECO:0007669"/>
    <property type="project" value="UniProtKB-KW"/>
</dbReference>
<evidence type="ECO:0000256" key="9">
    <source>
        <dbReference type="ARBA" id="ARBA00029498"/>
    </source>
</evidence>
<dbReference type="InterPro" id="IPR034652">
    <property type="entry name" value="SRP68-RBD"/>
</dbReference>
<dbReference type="Gene3D" id="1.10.3450.40">
    <property type="entry name" value="Signal recognition particle, SRP68 subunit, RNA-binding domain"/>
    <property type="match status" value="1"/>
</dbReference>
<comment type="similarity">
    <text evidence="3">Belongs to the SRP68 family.</text>
</comment>
<organism evidence="10 11">
    <name type="scientific">Modicella reniformis</name>
    <dbReference type="NCBI Taxonomy" id="1440133"/>
    <lineage>
        <taxon>Eukaryota</taxon>
        <taxon>Fungi</taxon>
        <taxon>Fungi incertae sedis</taxon>
        <taxon>Mucoromycota</taxon>
        <taxon>Mortierellomycotina</taxon>
        <taxon>Mortierellomycetes</taxon>
        <taxon>Mortierellales</taxon>
        <taxon>Mortierellaceae</taxon>
        <taxon>Modicella</taxon>
    </lineage>
</organism>
<evidence type="ECO:0000256" key="6">
    <source>
        <dbReference type="ARBA" id="ARBA00023135"/>
    </source>
</evidence>
<evidence type="ECO:0000256" key="5">
    <source>
        <dbReference type="ARBA" id="ARBA00022884"/>
    </source>
</evidence>
<keyword evidence="8" id="KW-0687">Ribonucleoprotein</keyword>
<dbReference type="GO" id="GO:0005047">
    <property type="term" value="F:signal recognition particle binding"/>
    <property type="evidence" value="ECO:0007669"/>
    <property type="project" value="InterPro"/>
</dbReference>
<keyword evidence="7" id="KW-0539">Nucleus</keyword>
<gene>
    <name evidence="10" type="primary">SRP68_1</name>
    <name evidence="10" type="ORF">BGZ65_007003</name>
</gene>
<keyword evidence="4" id="KW-0963">Cytoplasm</keyword>
<dbReference type="GO" id="GO:0008312">
    <property type="term" value="F:7S RNA binding"/>
    <property type="evidence" value="ECO:0007669"/>
    <property type="project" value="InterPro"/>
</dbReference>
<evidence type="ECO:0000313" key="10">
    <source>
        <dbReference type="EMBL" id="KAF9926976.1"/>
    </source>
</evidence>
<dbReference type="EMBL" id="JAAAHW010010363">
    <property type="protein sequence ID" value="KAF9926976.1"/>
    <property type="molecule type" value="Genomic_DNA"/>
</dbReference>
<dbReference type="Pfam" id="PF16969">
    <property type="entry name" value="SRP68"/>
    <property type="match status" value="1"/>
</dbReference>
<name>A0A9P6IJL0_9FUNG</name>
<evidence type="ECO:0000256" key="2">
    <source>
        <dbReference type="ARBA" id="ARBA00004604"/>
    </source>
</evidence>
<dbReference type="GO" id="GO:0006614">
    <property type="term" value="P:SRP-dependent cotranslational protein targeting to membrane"/>
    <property type="evidence" value="ECO:0007669"/>
    <property type="project" value="InterPro"/>
</dbReference>
<evidence type="ECO:0000256" key="4">
    <source>
        <dbReference type="ARBA" id="ARBA00022490"/>
    </source>
</evidence>
<evidence type="ECO:0000256" key="3">
    <source>
        <dbReference type="ARBA" id="ARBA00009352"/>
    </source>
</evidence>
<dbReference type="InterPro" id="IPR038253">
    <property type="entry name" value="SRP68_N_sf"/>
</dbReference>
<keyword evidence="6" id="KW-0733">Signal recognition particle</keyword>
<dbReference type="PANTHER" id="PTHR12860:SF0">
    <property type="entry name" value="SIGNAL RECOGNITION PARTICLE SUBUNIT SRP68"/>
    <property type="match status" value="1"/>
</dbReference>
<evidence type="ECO:0000256" key="7">
    <source>
        <dbReference type="ARBA" id="ARBA00023242"/>
    </source>
</evidence>
<reference evidence="10" key="1">
    <citation type="journal article" date="2020" name="Fungal Divers.">
        <title>Resolving the Mortierellaceae phylogeny through synthesis of multi-gene phylogenetics and phylogenomics.</title>
        <authorList>
            <person name="Vandepol N."/>
            <person name="Liber J."/>
            <person name="Desiro A."/>
            <person name="Na H."/>
            <person name="Kennedy M."/>
            <person name="Barry K."/>
            <person name="Grigoriev I.V."/>
            <person name="Miller A.N."/>
            <person name="O'Donnell K."/>
            <person name="Stajich J.E."/>
            <person name="Bonito G."/>
        </authorList>
    </citation>
    <scope>NUCLEOTIDE SEQUENCE</scope>
    <source>
        <strain evidence="10">MES-2147</strain>
    </source>
</reference>
<keyword evidence="11" id="KW-1185">Reference proteome</keyword>
<dbReference type="GO" id="GO:0030942">
    <property type="term" value="F:endoplasmic reticulum signal peptide binding"/>
    <property type="evidence" value="ECO:0007669"/>
    <property type="project" value="InterPro"/>
</dbReference>
<dbReference type="CDD" id="cd15481">
    <property type="entry name" value="SRP68-RBD"/>
    <property type="match status" value="1"/>
</dbReference>
<protein>
    <recommendedName>
        <fullName evidence="9">Signal recognition particle subunit SRP68</fullName>
    </recommendedName>
</protein>
<proteinExistence type="inferred from homology"/>
<comment type="caution">
    <text evidence="10">The sequence shown here is derived from an EMBL/GenBank/DDBJ whole genome shotgun (WGS) entry which is preliminary data.</text>
</comment>
<comment type="subcellular location">
    <subcellularLocation>
        <location evidence="1">Cytoplasm</location>
    </subcellularLocation>
    <subcellularLocation>
        <location evidence="2">Nucleus</location>
        <location evidence="2">Nucleolus</location>
    </subcellularLocation>
</comment>
<sequence length="173" mass="19681">MPVDQPVTNTEGPFVLDILSLTNEARNAFGLRRQEYARYRHHCTQRLHRIRKTLGFTHGKDKSFVSRPITAETVTNEKHLHILLFQSERAWGYAMEIKALSLDDARKQSHSKSRFKKAAKFAEQLENVCSANTGKVDVRTALDAQAYAALMSAYVLSESRQWQGALEKFSAAR</sequence>
<dbReference type="AlphaFoldDB" id="A0A9P6IJL0"/>
<evidence type="ECO:0000313" key="11">
    <source>
        <dbReference type="Proteomes" id="UP000749646"/>
    </source>
</evidence>
<evidence type="ECO:0000256" key="8">
    <source>
        <dbReference type="ARBA" id="ARBA00023274"/>
    </source>
</evidence>
<evidence type="ECO:0000256" key="1">
    <source>
        <dbReference type="ARBA" id="ARBA00004496"/>
    </source>
</evidence>